<gene>
    <name evidence="3" type="ORF">NZD86_21525</name>
</gene>
<dbReference type="EMBL" id="CP104064">
    <property type="protein sequence ID" value="WAH36722.1"/>
    <property type="molecule type" value="Genomic_DNA"/>
</dbReference>
<keyword evidence="4" id="KW-1185">Reference proteome</keyword>
<evidence type="ECO:0000256" key="1">
    <source>
        <dbReference type="SAM" id="MobiDB-lite"/>
    </source>
</evidence>
<proteinExistence type="predicted"/>
<keyword evidence="2" id="KW-0812">Transmembrane</keyword>
<dbReference type="Proteomes" id="UP001164803">
    <property type="component" value="Chromosome"/>
</dbReference>
<organism evidence="3 4">
    <name type="scientific">Alicyclobacillus dauci</name>
    <dbReference type="NCBI Taxonomy" id="1475485"/>
    <lineage>
        <taxon>Bacteria</taxon>
        <taxon>Bacillati</taxon>
        <taxon>Bacillota</taxon>
        <taxon>Bacilli</taxon>
        <taxon>Bacillales</taxon>
        <taxon>Alicyclobacillaceae</taxon>
        <taxon>Alicyclobacillus</taxon>
    </lineage>
</organism>
<keyword evidence="2" id="KW-0472">Membrane</keyword>
<evidence type="ECO:0000313" key="3">
    <source>
        <dbReference type="EMBL" id="WAH36722.1"/>
    </source>
</evidence>
<accession>A0ABY6Z1K6</accession>
<evidence type="ECO:0000313" key="4">
    <source>
        <dbReference type="Proteomes" id="UP001164803"/>
    </source>
</evidence>
<dbReference type="RefSeq" id="WP_268044099.1">
    <property type="nucleotide sequence ID" value="NZ_CP104064.1"/>
</dbReference>
<sequence>MADIEQFPGADVDKALKRFEERVRDEAPHPRWLLSGGAGSEEGETEVDVHEPSSVVEPQWEPVKHASQPSGYSARRKRLNRIARWGTAVAALAAAAVVLNTAPGSKVMASMMQTFYVQHLQGFDSEDLQKLSQAVENAGVDGKKVDLQKFGTLTVNGGQSQPGNVSLAQANQATGYHVPSLQAVIPNVTVQAGYTKPTDVTLQLHVGAINDLLKQLGAKNFFPSEIDGKNMIIHIPTTLEEYTNGSGKIYTSLQVMGSPSVQVPEGIDVDKVRAALLSLPFLPPDMRNALLQSQDWKDTLYFPMNNQFVPTKVNGNDAYVNVENGRGSVMWLSNGKIYRLDTGQFTTQTKLIQAAQELTNG</sequence>
<protein>
    <recommendedName>
        <fullName evidence="5">DUF4367 domain-containing protein</fullName>
    </recommendedName>
</protein>
<evidence type="ECO:0008006" key="5">
    <source>
        <dbReference type="Google" id="ProtNLM"/>
    </source>
</evidence>
<feature type="region of interest" description="Disordered" evidence="1">
    <location>
        <begin position="24"/>
        <end position="73"/>
    </location>
</feature>
<name>A0ABY6Z1K6_9BACL</name>
<keyword evidence="2" id="KW-1133">Transmembrane helix</keyword>
<evidence type="ECO:0000256" key="2">
    <source>
        <dbReference type="SAM" id="Phobius"/>
    </source>
</evidence>
<reference evidence="3" key="1">
    <citation type="submission" date="2022-08" db="EMBL/GenBank/DDBJ databases">
        <title>Alicyclobacillus dauci DSM2870, complete genome.</title>
        <authorList>
            <person name="Wang Q."/>
            <person name="Cai R."/>
            <person name="Wang Z."/>
        </authorList>
    </citation>
    <scope>NUCLEOTIDE SEQUENCE</scope>
    <source>
        <strain evidence="3">DSM 28700</strain>
    </source>
</reference>
<feature type="transmembrane region" description="Helical" evidence="2">
    <location>
        <begin position="82"/>
        <end position="102"/>
    </location>
</feature>